<evidence type="ECO:0000313" key="1">
    <source>
        <dbReference type="EMBL" id="RXZ31770.1"/>
    </source>
</evidence>
<organism evidence="1 2">
    <name type="scientific">Sphingomonas desiccabilis</name>
    <dbReference type="NCBI Taxonomy" id="429134"/>
    <lineage>
        <taxon>Bacteria</taxon>
        <taxon>Pseudomonadati</taxon>
        <taxon>Pseudomonadota</taxon>
        <taxon>Alphaproteobacteria</taxon>
        <taxon>Sphingomonadales</taxon>
        <taxon>Sphingomonadaceae</taxon>
        <taxon>Sphingomonas</taxon>
    </lineage>
</organism>
<accession>A0A4Q2ITH2</accession>
<name>A0A4Q2ITH2_9SPHN</name>
<protein>
    <submittedName>
        <fullName evidence="1">Uncharacterized protein</fullName>
    </submittedName>
</protein>
<gene>
    <name evidence="1" type="ORF">EO081_11240</name>
</gene>
<sequence length="111" mass="11979">MGWIAKPGSAEDRLNKGMTRKNVTLIFLGVSAVQSAMLALGLLKALKPSGYYLALAPVTYGVGAVWSAVVLWRSKEASTATWVFGYFFAALPLVEMLADTWIVKSVPELLS</sequence>
<dbReference type="OrthoDB" id="7582431at2"/>
<dbReference type="Proteomes" id="UP000292347">
    <property type="component" value="Unassembled WGS sequence"/>
</dbReference>
<dbReference type="AlphaFoldDB" id="A0A4Q2ITH2"/>
<reference evidence="1 2" key="1">
    <citation type="submission" date="2019-01" db="EMBL/GenBank/DDBJ databases">
        <title>Sphingomonas mucosissima sp. nov. and Sphingomonas desiccabilis sp. nov., from biological soil crusts in the Colorado Plateau, USA.</title>
        <authorList>
            <person name="Zhu D."/>
        </authorList>
    </citation>
    <scope>NUCLEOTIDE SEQUENCE [LARGE SCALE GENOMIC DNA]</scope>
    <source>
        <strain evidence="1 2">CP1D</strain>
    </source>
</reference>
<dbReference type="RefSeq" id="WP_129342003.1">
    <property type="nucleotide sequence ID" value="NZ_JACIDD010000002.1"/>
</dbReference>
<dbReference type="EMBL" id="SDPT01000002">
    <property type="protein sequence ID" value="RXZ31770.1"/>
    <property type="molecule type" value="Genomic_DNA"/>
</dbReference>
<comment type="caution">
    <text evidence="1">The sequence shown here is derived from an EMBL/GenBank/DDBJ whole genome shotgun (WGS) entry which is preliminary data.</text>
</comment>
<evidence type="ECO:0000313" key="2">
    <source>
        <dbReference type="Proteomes" id="UP000292347"/>
    </source>
</evidence>
<proteinExistence type="predicted"/>
<keyword evidence="2" id="KW-1185">Reference proteome</keyword>